<dbReference type="SUPFAM" id="SSF56176">
    <property type="entry name" value="FAD-binding/transporter-associated domain-like"/>
    <property type="match status" value="1"/>
</dbReference>
<proteinExistence type="inferred from homology"/>
<organism evidence="7 8">
    <name type="scientific">Cochliobolus carbonum (strain 26-R-13)</name>
    <name type="common">Maize leaf spot fungus</name>
    <name type="synonym">Bipolaris zeicola</name>
    <dbReference type="NCBI Taxonomy" id="930089"/>
    <lineage>
        <taxon>Eukaryota</taxon>
        <taxon>Fungi</taxon>
        <taxon>Dikarya</taxon>
        <taxon>Ascomycota</taxon>
        <taxon>Pezizomycotina</taxon>
        <taxon>Dothideomycetes</taxon>
        <taxon>Pleosporomycetidae</taxon>
        <taxon>Pleosporales</taxon>
        <taxon>Pleosporineae</taxon>
        <taxon>Pleosporaceae</taxon>
        <taxon>Bipolaris</taxon>
    </lineage>
</organism>
<protein>
    <recommendedName>
        <fullName evidence="6">FAD-binding PCMH-type domain-containing protein</fullName>
    </recommendedName>
</protein>
<dbReference type="KEGG" id="bze:COCCADRAFT_28953"/>
<dbReference type="HOGENOM" id="CLU_018354_1_1_1"/>
<evidence type="ECO:0000259" key="6">
    <source>
        <dbReference type="PROSITE" id="PS51387"/>
    </source>
</evidence>
<evidence type="ECO:0000256" key="3">
    <source>
        <dbReference type="ARBA" id="ARBA00022827"/>
    </source>
</evidence>
<dbReference type="GO" id="GO:0016491">
    <property type="term" value="F:oxidoreductase activity"/>
    <property type="evidence" value="ECO:0007669"/>
    <property type="project" value="UniProtKB-KW"/>
</dbReference>
<sequence>MAGLASLVSALLLGAQTAYGLPSDATTQACNEIANSLPGKTLSPGLLSVEYQYETQQYWATNLREIKPACVVQPNSAQDVSIVIKILNKYPTVRFATRSGGHDPNKDHSTVQDGVLITMTDLAGASYDAQEDVAYVRPGGEWNDVIGDLEQSGVAIAGGRLGIVIYAPWQDIRLLNPGLVGVGGLLLGGGLSFLSAQEGLAADNIIEWETIMANGSIVNVNAARHPDLAQAMRGSSNQFGIVTQFKAKVHHMDDVWGGSCAYDETKADELYAALHEFVGHGAEDPKAAIIFTDLVLGVGTRSKLIYYFYDGPTPPTSGPFAQFFNILNLACLPKRQKYSQLLRANGEPVRLLNARSFFRTKTIPYIASRPQMYKEISEKLANTTALFLNTPPVVRGVQFSVDFQPLPSVIGKKSAAKGGNAMGLGASDPDRIVLIYQGAWNLPSDDEAAFKIAREVTSWLDEVVPQWMAEAGMPLDTYLPLFLNDAMFDQPVLQSYRDYEKFKALQRSVDPDGLFSTRTGGFKF</sequence>
<dbReference type="GeneID" id="19146491"/>
<dbReference type="InterPro" id="IPR050416">
    <property type="entry name" value="FAD-linked_Oxidoreductase"/>
</dbReference>
<dbReference type="PANTHER" id="PTHR42973:SF13">
    <property type="entry name" value="FAD-BINDING PCMH-TYPE DOMAIN-CONTAINING PROTEIN"/>
    <property type="match status" value="1"/>
</dbReference>
<feature type="chain" id="PRO_5004888509" description="FAD-binding PCMH-type domain-containing protein" evidence="5">
    <location>
        <begin position="21"/>
        <end position="524"/>
    </location>
</feature>
<dbReference type="EMBL" id="KI964716">
    <property type="protein sequence ID" value="EUC30074.1"/>
    <property type="molecule type" value="Genomic_DNA"/>
</dbReference>
<accession>W6Y4R5</accession>
<evidence type="ECO:0000313" key="7">
    <source>
        <dbReference type="EMBL" id="EUC30074.1"/>
    </source>
</evidence>
<dbReference type="Gene3D" id="3.30.465.10">
    <property type="match status" value="1"/>
</dbReference>
<dbReference type="InterPro" id="IPR036318">
    <property type="entry name" value="FAD-bd_PCMH-like_sf"/>
</dbReference>
<evidence type="ECO:0000256" key="1">
    <source>
        <dbReference type="ARBA" id="ARBA00005466"/>
    </source>
</evidence>
<evidence type="ECO:0000256" key="5">
    <source>
        <dbReference type="SAM" id="SignalP"/>
    </source>
</evidence>
<dbReference type="PROSITE" id="PS51387">
    <property type="entry name" value="FAD_PCMH"/>
    <property type="match status" value="1"/>
</dbReference>
<dbReference type="PANTHER" id="PTHR42973">
    <property type="entry name" value="BINDING OXIDOREDUCTASE, PUTATIVE (AFU_ORTHOLOGUE AFUA_1G17690)-RELATED"/>
    <property type="match status" value="1"/>
</dbReference>
<keyword evidence="3" id="KW-0274">FAD</keyword>
<keyword evidence="8" id="KW-1185">Reference proteome</keyword>
<dbReference type="InterPro" id="IPR006094">
    <property type="entry name" value="Oxid_FAD_bind_N"/>
</dbReference>
<dbReference type="Pfam" id="PF01565">
    <property type="entry name" value="FAD_binding_4"/>
    <property type="match status" value="1"/>
</dbReference>
<evidence type="ECO:0000256" key="2">
    <source>
        <dbReference type="ARBA" id="ARBA00022630"/>
    </source>
</evidence>
<dbReference type="InterPro" id="IPR016166">
    <property type="entry name" value="FAD-bd_PCMH"/>
</dbReference>
<dbReference type="STRING" id="930089.W6Y4R5"/>
<evidence type="ECO:0000256" key="4">
    <source>
        <dbReference type="ARBA" id="ARBA00023002"/>
    </source>
</evidence>
<dbReference type="Proteomes" id="UP000053841">
    <property type="component" value="Unassembled WGS sequence"/>
</dbReference>
<gene>
    <name evidence="7" type="ORF">COCCADRAFT_28953</name>
</gene>
<feature type="signal peptide" evidence="5">
    <location>
        <begin position="1"/>
        <end position="20"/>
    </location>
</feature>
<keyword evidence="5" id="KW-0732">Signal</keyword>
<reference evidence="7 8" key="1">
    <citation type="journal article" date="2013" name="PLoS Genet.">
        <title>Comparative genome structure, secondary metabolite, and effector coding capacity across Cochliobolus pathogens.</title>
        <authorList>
            <person name="Condon B.J."/>
            <person name="Leng Y."/>
            <person name="Wu D."/>
            <person name="Bushley K.E."/>
            <person name="Ohm R.A."/>
            <person name="Otillar R."/>
            <person name="Martin J."/>
            <person name="Schackwitz W."/>
            <person name="Grimwood J."/>
            <person name="MohdZainudin N."/>
            <person name="Xue C."/>
            <person name="Wang R."/>
            <person name="Manning V.A."/>
            <person name="Dhillon B."/>
            <person name="Tu Z.J."/>
            <person name="Steffenson B.J."/>
            <person name="Salamov A."/>
            <person name="Sun H."/>
            <person name="Lowry S."/>
            <person name="LaButti K."/>
            <person name="Han J."/>
            <person name="Copeland A."/>
            <person name="Lindquist E."/>
            <person name="Barry K."/>
            <person name="Schmutz J."/>
            <person name="Baker S.E."/>
            <person name="Ciuffetti L.M."/>
            <person name="Grigoriev I.V."/>
            <person name="Zhong S."/>
            <person name="Turgeon B.G."/>
        </authorList>
    </citation>
    <scope>NUCLEOTIDE SEQUENCE [LARGE SCALE GENOMIC DNA]</scope>
    <source>
        <strain evidence="7 8">26-R-13</strain>
    </source>
</reference>
<dbReference type="eggNOG" id="KOG1231">
    <property type="taxonomic scope" value="Eukaryota"/>
</dbReference>
<dbReference type="AlphaFoldDB" id="W6Y4R5"/>
<dbReference type="GO" id="GO:0071949">
    <property type="term" value="F:FAD binding"/>
    <property type="evidence" value="ECO:0007669"/>
    <property type="project" value="InterPro"/>
</dbReference>
<name>W6Y4R5_COCC2</name>
<evidence type="ECO:0000313" key="8">
    <source>
        <dbReference type="Proteomes" id="UP000053841"/>
    </source>
</evidence>
<keyword evidence="2" id="KW-0285">Flavoprotein</keyword>
<keyword evidence="4" id="KW-0560">Oxidoreductase</keyword>
<feature type="domain" description="FAD-binding PCMH-type" evidence="6">
    <location>
        <begin position="64"/>
        <end position="252"/>
    </location>
</feature>
<dbReference type="RefSeq" id="XP_007715611.1">
    <property type="nucleotide sequence ID" value="XM_007717421.1"/>
</dbReference>
<dbReference type="OrthoDB" id="2151789at2759"/>
<comment type="similarity">
    <text evidence="1">Belongs to the oxygen-dependent FAD-linked oxidoreductase family.</text>
</comment>
<dbReference type="InterPro" id="IPR016169">
    <property type="entry name" value="FAD-bd_PCMH_sub2"/>
</dbReference>